<dbReference type="Gene3D" id="3.90.1310.10">
    <property type="entry name" value="Penicillin-binding protein 2a (Domain 2)"/>
    <property type="match status" value="1"/>
</dbReference>
<evidence type="ECO:0000259" key="4">
    <source>
        <dbReference type="Pfam" id="PF00905"/>
    </source>
</evidence>
<sequence>MSYSGRLISLDHLRQKRLVYLFLIFFSCFLGLVSQLFLIQYRDGELYACLALEQGSRWVSLENTPRGRILDRNLVPLTGERTEERVVLFPAAVGNREEVSSELAGILGVEQDNLSPYFDGEPCLLPYVVTPEQSAAVQNRGWTGVMALPVQFRYGEQQLAAQVIGHMGKISTPEEFTDLSGRNNKVYHYDDLVGKTGLEMYYEDVLKGSLPQRAVRVYTDAAGRLLGGPGFFVEEQTEDYARCDLVLTIDARIQKIVEEIMDHSVARGAVVVMDAGSGDILAMASRPGYHPARPEDYLDAAGGENCFLDHCTALYQPGSVFKVVIAAAALEEGVADFAGQFHCRGAGETLLRCWKPQGHGAITFVQAFAESCNPVFAKLGLQLGAQKVIDYAGLFGLDNQSVLGYPAPRDPRQDLKLIAGPYNLVNSSIGQGPVLVTPVQVAAMINTVVSGGFYRQPRLVQRICNSNGDTVQMLPYDPGQRVISSETAEKLCKLLEMAAEEGTGQEALVPVFGSAGKTGTAQVGDKSLSVNAWFAGYAPRANPRYVAAVLSEGEAGGSAAAAPVFREIMEAILELD</sequence>
<dbReference type="PANTHER" id="PTHR30627">
    <property type="entry name" value="PEPTIDOGLYCAN D,D-TRANSPEPTIDASE"/>
    <property type="match status" value="1"/>
</dbReference>
<feature type="domain" description="Penicillin-binding protein dimerisation" evidence="5">
    <location>
        <begin position="63"/>
        <end position="226"/>
    </location>
</feature>
<feature type="domain" description="Penicillin-binding protein transpeptidase" evidence="4">
    <location>
        <begin position="268"/>
        <end position="570"/>
    </location>
</feature>
<dbReference type="GO" id="GO:0005886">
    <property type="term" value="C:plasma membrane"/>
    <property type="evidence" value="ECO:0007669"/>
    <property type="project" value="TreeGrafter"/>
</dbReference>
<organism evidence="6">
    <name type="scientific">anaerobic digester metagenome</name>
    <dbReference type="NCBI Taxonomy" id="1263854"/>
    <lineage>
        <taxon>unclassified sequences</taxon>
        <taxon>metagenomes</taxon>
        <taxon>ecological metagenomes</taxon>
    </lineage>
</organism>
<dbReference type="Pfam" id="PF00905">
    <property type="entry name" value="Transpeptidase"/>
    <property type="match status" value="1"/>
</dbReference>
<dbReference type="SUPFAM" id="SSF56519">
    <property type="entry name" value="Penicillin binding protein dimerisation domain"/>
    <property type="match status" value="1"/>
</dbReference>
<proteinExistence type="predicted"/>
<dbReference type="InterPro" id="IPR005311">
    <property type="entry name" value="PBP_dimer"/>
</dbReference>
<evidence type="ECO:0000256" key="2">
    <source>
        <dbReference type="ARBA" id="ARBA00023136"/>
    </source>
</evidence>
<name>A0A485LTX3_9ZZZZ</name>
<dbReference type="InterPro" id="IPR012338">
    <property type="entry name" value="Beta-lactam/transpept-like"/>
</dbReference>
<keyword evidence="2 3" id="KW-0472">Membrane</keyword>
<dbReference type="AlphaFoldDB" id="A0A485LTX3"/>
<dbReference type="GO" id="GO:0071555">
    <property type="term" value="P:cell wall organization"/>
    <property type="evidence" value="ECO:0007669"/>
    <property type="project" value="TreeGrafter"/>
</dbReference>
<evidence type="ECO:0000313" key="6">
    <source>
        <dbReference type="EMBL" id="VFU11362.1"/>
    </source>
</evidence>
<evidence type="ECO:0000256" key="1">
    <source>
        <dbReference type="ARBA" id="ARBA00004370"/>
    </source>
</evidence>
<dbReference type="EMBL" id="CAADRN010000019">
    <property type="protein sequence ID" value="VFU11362.1"/>
    <property type="molecule type" value="Genomic_DNA"/>
</dbReference>
<dbReference type="InterPro" id="IPR036138">
    <property type="entry name" value="PBP_dimer_sf"/>
</dbReference>
<gene>
    <name evidence="6" type="primary">spoVD</name>
    <name evidence="6" type="ORF">SCFA_1150002</name>
</gene>
<keyword evidence="3" id="KW-0812">Transmembrane</keyword>
<dbReference type="GO" id="GO:0071972">
    <property type="term" value="F:peptidoglycan L,D-transpeptidase activity"/>
    <property type="evidence" value="ECO:0007669"/>
    <property type="project" value="TreeGrafter"/>
</dbReference>
<dbReference type="GO" id="GO:0008658">
    <property type="term" value="F:penicillin binding"/>
    <property type="evidence" value="ECO:0007669"/>
    <property type="project" value="InterPro"/>
</dbReference>
<dbReference type="Pfam" id="PF03717">
    <property type="entry name" value="PBP_dimer"/>
    <property type="match status" value="1"/>
</dbReference>
<evidence type="ECO:0000259" key="5">
    <source>
        <dbReference type="Pfam" id="PF03717"/>
    </source>
</evidence>
<dbReference type="PANTHER" id="PTHR30627:SF24">
    <property type="entry name" value="PENICILLIN-BINDING PROTEIN 4B"/>
    <property type="match status" value="1"/>
</dbReference>
<protein>
    <submittedName>
        <fullName evidence="6">Stage V sporulation protein D</fullName>
    </submittedName>
</protein>
<evidence type="ECO:0000256" key="3">
    <source>
        <dbReference type="SAM" id="Phobius"/>
    </source>
</evidence>
<dbReference type="PROSITE" id="PS51257">
    <property type="entry name" value="PROKAR_LIPOPROTEIN"/>
    <property type="match status" value="1"/>
</dbReference>
<feature type="transmembrane region" description="Helical" evidence="3">
    <location>
        <begin position="20"/>
        <end position="39"/>
    </location>
</feature>
<keyword evidence="3" id="KW-1133">Transmembrane helix</keyword>
<accession>A0A485LTX3</accession>
<dbReference type="InterPro" id="IPR050515">
    <property type="entry name" value="Beta-lactam/transpept"/>
</dbReference>
<dbReference type="SUPFAM" id="SSF56601">
    <property type="entry name" value="beta-lactamase/transpeptidase-like"/>
    <property type="match status" value="1"/>
</dbReference>
<dbReference type="InterPro" id="IPR001460">
    <property type="entry name" value="PCN-bd_Tpept"/>
</dbReference>
<dbReference type="Gene3D" id="3.40.710.10">
    <property type="entry name" value="DD-peptidase/beta-lactamase superfamily"/>
    <property type="match status" value="1"/>
</dbReference>
<comment type="subcellular location">
    <subcellularLocation>
        <location evidence="1">Membrane</location>
    </subcellularLocation>
</comment>
<reference evidence="6" key="1">
    <citation type="submission" date="2019-03" db="EMBL/GenBank/DDBJ databases">
        <authorList>
            <person name="Hao L."/>
        </authorList>
    </citation>
    <scope>NUCLEOTIDE SEQUENCE</scope>
</reference>